<dbReference type="Proteomes" id="UP000479132">
    <property type="component" value="Unassembled WGS sequence"/>
</dbReference>
<evidence type="ECO:0000256" key="1">
    <source>
        <dbReference type="SAM" id="Phobius"/>
    </source>
</evidence>
<proteinExistence type="predicted"/>
<keyword evidence="1" id="KW-1133">Transmembrane helix</keyword>
<dbReference type="EMBL" id="JAALLS010000026">
    <property type="protein sequence ID" value="NGP89884.1"/>
    <property type="molecule type" value="Genomic_DNA"/>
</dbReference>
<reference evidence="2 3" key="1">
    <citation type="submission" date="2020-02" db="EMBL/GenBank/DDBJ databases">
        <title>Aliifodinibius halophilus 2W32, complete genome.</title>
        <authorList>
            <person name="Li Y."/>
            <person name="Wu S."/>
        </authorList>
    </citation>
    <scope>NUCLEOTIDE SEQUENCE [LARGE SCALE GENOMIC DNA]</scope>
    <source>
        <strain evidence="2 3">2W32</strain>
    </source>
</reference>
<organism evidence="2 3">
    <name type="scientific">Fodinibius halophilus</name>
    <dbReference type="NCBI Taxonomy" id="1736908"/>
    <lineage>
        <taxon>Bacteria</taxon>
        <taxon>Pseudomonadati</taxon>
        <taxon>Balneolota</taxon>
        <taxon>Balneolia</taxon>
        <taxon>Balneolales</taxon>
        <taxon>Balneolaceae</taxon>
        <taxon>Fodinibius</taxon>
    </lineage>
</organism>
<sequence length="103" mass="11056">MIELGATAIFWFIAMGLGVGSLFGAIIGREGVSVQANIVWAVFASVVCGSIGIVFGMGDGLLFAFVGTLGMLFLANVFHLHHEEDIYGDIDRDLHIKKEKTDP</sequence>
<evidence type="ECO:0000313" key="2">
    <source>
        <dbReference type="EMBL" id="NGP89884.1"/>
    </source>
</evidence>
<accession>A0A6M1TGG8</accession>
<feature type="transmembrane region" description="Helical" evidence="1">
    <location>
        <begin position="61"/>
        <end position="80"/>
    </location>
</feature>
<keyword evidence="1" id="KW-0812">Transmembrane</keyword>
<dbReference type="AlphaFoldDB" id="A0A6M1TGG8"/>
<evidence type="ECO:0000313" key="3">
    <source>
        <dbReference type="Proteomes" id="UP000479132"/>
    </source>
</evidence>
<keyword evidence="1" id="KW-0472">Membrane</keyword>
<evidence type="ECO:0008006" key="4">
    <source>
        <dbReference type="Google" id="ProtNLM"/>
    </source>
</evidence>
<gene>
    <name evidence="2" type="ORF">G3569_16110</name>
</gene>
<comment type="caution">
    <text evidence="2">The sequence shown here is derived from an EMBL/GenBank/DDBJ whole genome shotgun (WGS) entry which is preliminary data.</text>
</comment>
<keyword evidence="3" id="KW-1185">Reference proteome</keyword>
<name>A0A6M1TGG8_9BACT</name>
<feature type="transmembrane region" description="Helical" evidence="1">
    <location>
        <begin position="6"/>
        <end position="26"/>
    </location>
</feature>
<protein>
    <recommendedName>
        <fullName evidence="4">GlsB/YeaQ/YmgE family stress response membrane protein</fullName>
    </recommendedName>
</protein>
<feature type="transmembrane region" description="Helical" evidence="1">
    <location>
        <begin position="38"/>
        <end position="55"/>
    </location>
</feature>
<dbReference type="RefSeq" id="WP_165271080.1">
    <property type="nucleotide sequence ID" value="NZ_JAALLS010000026.1"/>
</dbReference>